<name>A0A0V0QFR8_PSEPJ</name>
<dbReference type="FunCoup" id="A0A0V0QFR8">
    <property type="interactions" value="583"/>
</dbReference>
<dbReference type="GO" id="GO:0006511">
    <property type="term" value="P:ubiquitin-dependent protein catabolic process"/>
    <property type="evidence" value="ECO:0007669"/>
    <property type="project" value="TreeGrafter"/>
</dbReference>
<dbReference type="InterPro" id="IPR013586">
    <property type="entry name" value="PSMD3_C"/>
</dbReference>
<feature type="region of interest" description="Disordered" evidence="3">
    <location>
        <begin position="476"/>
        <end position="499"/>
    </location>
</feature>
<feature type="domain" description="PCI" evidence="4">
    <location>
        <begin position="257"/>
        <end position="436"/>
    </location>
</feature>
<evidence type="ECO:0000313" key="5">
    <source>
        <dbReference type="EMBL" id="KRX01049.1"/>
    </source>
</evidence>
<dbReference type="PANTHER" id="PTHR10758">
    <property type="entry name" value="26S PROTEASOME NON-ATPASE REGULATORY SUBUNIT 3/COP9 SIGNALOSOME COMPLEX SUBUNIT 3"/>
    <property type="match status" value="1"/>
</dbReference>
<evidence type="ECO:0000313" key="6">
    <source>
        <dbReference type="Proteomes" id="UP000054937"/>
    </source>
</evidence>
<dbReference type="Pfam" id="PF08375">
    <property type="entry name" value="Rpn3_C"/>
    <property type="match status" value="1"/>
</dbReference>
<evidence type="ECO:0000256" key="2">
    <source>
        <dbReference type="ARBA" id="ARBA00022942"/>
    </source>
</evidence>
<comment type="caution">
    <text evidence="5">The sequence shown here is derived from an EMBL/GenBank/DDBJ whole genome shotgun (WGS) entry which is preliminary data.</text>
</comment>
<feature type="region of interest" description="Disordered" evidence="3">
    <location>
        <begin position="1"/>
        <end position="25"/>
    </location>
</feature>
<dbReference type="AlphaFoldDB" id="A0A0V0QFR8"/>
<sequence length="499" mass="58826">MASQENKMEVEQPQKKDETKEEKKEETVQVTLLLELKNQIRQLSKAISQNDTKIVQKISKQVRKFKRQLKPHHLEKVWQAFFPNGNDKINVDFKQMQGYDSNFSEEFDISKKSVQNISKYSEVNLYIEVLLLVMIFYQREIAKSEKEKNIYYNQGSEFSLKLLEESEKNNKRTHDYLHSVIYFYFFRSKELSNKLLEIRDKLFSLYRTACLNFNEYGQATLLNLILRNYLHFNHYELAHHLVSKSTFPEAISNNEFCRYLYYTGRIQAVQQEYQESLQRLNQALRKAPETTGLGFRIEAQKLAVVVELLQGEIPERSIFAQQELQRPLIPYYKLVQCILKGNLLDFTATVAKYAKYFIRDKLYTLITRLHQIVIKTGLRKINLSYSRISFNDIAQKLHLGKGTEVEFIVAKAIRDNVLQAEIDHTNKWIILKEKKELYNTNEPLNAFSKRIDYCLNLYDVSTKSLQYPAQNLKTIQGKKEDDTDEDEIDPDDLLSDFGF</sequence>
<reference evidence="5 6" key="1">
    <citation type="journal article" date="2015" name="Sci. Rep.">
        <title>Genome of the facultative scuticociliatosis pathogen Pseudocohnilembus persalinus provides insight into its virulence through horizontal gene transfer.</title>
        <authorList>
            <person name="Xiong J."/>
            <person name="Wang G."/>
            <person name="Cheng J."/>
            <person name="Tian M."/>
            <person name="Pan X."/>
            <person name="Warren A."/>
            <person name="Jiang C."/>
            <person name="Yuan D."/>
            <person name="Miao W."/>
        </authorList>
    </citation>
    <scope>NUCLEOTIDE SEQUENCE [LARGE SCALE GENOMIC DNA]</scope>
    <source>
        <strain evidence="5">36N120E</strain>
    </source>
</reference>
<dbReference type="InParanoid" id="A0A0V0QFR8"/>
<dbReference type="PANTHER" id="PTHR10758:SF2">
    <property type="entry name" value="26S PROTEASOME NON-ATPASE REGULATORY SUBUNIT 3"/>
    <property type="match status" value="1"/>
</dbReference>
<evidence type="ECO:0000259" key="4">
    <source>
        <dbReference type="PROSITE" id="PS50250"/>
    </source>
</evidence>
<dbReference type="InterPro" id="IPR000717">
    <property type="entry name" value="PCI_dom"/>
</dbReference>
<dbReference type="InterPro" id="IPR057985">
    <property type="entry name" value="TPR_PSMD3_N"/>
</dbReference>
<dbReference type="InterPro" id="IPR036390">
    <property type="entry name" value="WH_DNA-bd_sf"/>
</dbReference>
<evidence type="ECO:0000256" key="3">
    <source>
        <dbReference type="SAM" id="MobiDB-lite"/>
    </source>
</evidence>
<accession>A0A0V0QFR8</accession>
<keyword evidence="2" id="KW-0647">Proteasome</keyword>
<gene>
    <name evidence="5" type="ORF">PPERSA_00797</name>
</gene>
<dbReference type="SMART" id="SM00753">
    <property type="entry name" value="PAM"/>
    <property type="match status" value="1"/>
</dbReference>
<dbReference type="EMBL" id="LDAU01000179">
    <property type="protein sequence ID" value="KRX01049.1"/>
    <property type="molecule type" value="Genomic_DNA"/>
</dbReference>
<dbReference type="GO" id="GO:0008541">
    <property type="term" value="C:proteasome regulatory particle, lid subcomplex"/>
    <property type="evidence" value="ECO:0007669"/>
    <property type="project" value="TreeGrafter"/>
</dbReference>
<feature type="compositionally biased region" description="Acidic residues" evidence="3">
    <location>
        <begin position="482"/>
        <end position="499"/>
    </location>
</feature>
<keyword evidence="6" id="KW-1185">Reference proteome</keyword>
<dbReference type="Pfam" id="PF01399">
    <property type="entry name" value="PCI"/>
    <property type="match status" value="1"/>
</dbReference>
<dbReference type="InterPro" id="IPR050756">
    <property type="entry name" value="CSN3"/>
</dbReference>
<evidence type="ECO:0000256" key="1">
    <source>
        <dbReference type="ARBA" id="ARBA00007912"/>
    </source>
</evidence>
<protein>
    <recommendedName>
        <fullName evidence="4">PCI domain-containing protein</fullName>
    </recommendedName>
</protein>
<dbReference type="Proteomes" id="UP000054937">
    <property type="component" value="Unassembled WGS sequence"/>
</dbReference>
<dbReference type="PROSITE" id="PS50250">
    <property type="entry name" value="PCI"/>
    <property type="match status" value="1"/>
</dbReference>
<dbReference type="GO" id="GO:0030234">
    <property type="term" value="F:enzyme regulator activity"/>
    <property type="evidence" value="ECO:0007669"/>
    <property type="project" value="InterPro"/>
</dbReference>
<dbReference type="OrthoDB" id="1713558at2759"/>
<dbReference type="Pfam" id="PF25573">
    <property type="entry name" value="TPR_PSMD3_N"/>
    <property type="match status" value="1"/>
</dbReference>
<dbReference type="GO" id="GO:0042176">
    <property type="term" value="P:regulation of protein catabolic process"/>
    <property type="evidence" value="ECO:0007669"/>
    <property type="project" value="InterPro"/>
</dbReference>
<comment type="similarity">
    <text evidence="1">Belongs to the proteasome subunit S3 family.</text>
</comment>
<dbReference type="SMART" id="SM00088">
    <property type="entry name" value="PINT"/>
    <property type="match status" value="1"/>
</dbReference>
<proteinExistence type="inferred from homology"/>
<dbReference type="SUPFAM" id="SSF46785">
    <property type="entry name" value="Winged helix' DNA-binding domain"/>
    <property type="match status" value="1"/>
</dbReference>
<dbReference type="OMA" id="LSNQQFC"/>
<organism evidence="5 6">
    <name type="scientific">Pseudocohnilembus persalinus</name>
    <name type="common">Ciliate</name>
    <dbReference type="NCBI Taxonomy" id="266149"/>
    <lineage>
        <taxon>Eukaryota</taxon>
        <taxon>Sar</taxon>
        <taxon>Alveolata</taxon>
        <taxon>Ciliophora</taxon>
        <taxon>Intramacronucleata</taxon>
        <taxon>Oligohymenophorea</taxon>
        <taxon>Scuticociliatia</taxon>
        <taxon>Philasterida</taxon>
        <taxon>Pseudocohnilembidae</taxon>
        <taxon>Pseudocohnilembus</taxon>
    </lineage>
</organism>